<dbReference type="InterPro" id="IPR029052">
    <property type="entry name" value="Metallo-depent_PP-like"/>
</dbReference>
<dbReference type="InterPro" id="IPR008963">
    <property type="entry name" value="Purple_acid_Pase-like_N"/>
</dbReference>
<proteinExistence type="predicted"/>
<dbReference type="Proteomes" id="UP000319771">
    <property type="component" value="Unassembled WGS sequence"/>
</dbReference>
<feature type="domain" description="Calcineurin-like phosphoesterase" evidence="3">
    <location>
        <begin position="114"/>
        <end position="309"/>
    </location>
</feature>
<gene>
    <name evidence="4" type="ORF">E6K81_16785</name>
</gene>
<name>A0A538TX55_UNCEI</name>
<dbReference type="GO" id="GO:0046872">
    <property type="term" value="F:metal ion binding"/>
    <property type="evidence" value="ECO:0007669"/>
    <property type="project" value="InterPro"/>
</dbReference>
<reference evidence="4 5" key="1">
    <citation type="journal article" date="2019" name="Nat. Microbiol.">
        <title>Mediterranean grassland soil C-N compound turnover is dependent on rainfall and depth, and is mediated by genomically divergent microorganisms.</title>
        <authorList>
            <person name="Diamond S."/>
            <person name="Andeer P.F."/>
            <person name="Li Z."/>
            <person name="Crits-Christoph A."/>
            <person name="Burstein D."/>
            <person name="Anantharaman K."/>
            <person name="Lane K.R."/>
            <person name="Thomas B.C."/>
            <person name="Pan C."/>
            <person name="Northen T.R."/>
            <person name="Banfield J.F."/>
        </authorList>
    </citation>
    <scope>NUCLEOTIDE SEQUENCE [LARGE SCALE GENOMIC DNA]</scope>
    <source>
        <strain evidence="4">WS_11</strain>
    </source>
</reference>
<dbReference type="PANTHER" id="PTHR22953">
    <property type="entry name" value="ACID PHOSPHATASE RELATED"/>
    <property type="match status" value="1"/>
</dbReference>
<evidence type="ECO:0000259" key="3">
    <source>
        <dbReference type="Pfam" id="PF00149"/>
    </source>
</evidence>
<dbReference type="Gene3D" id="3.60.21.10">
    <property type="match status" value="1"/>
</dbReference>
<dbReference type="Pfam" id="PF00149">
    <property type="entry name" value="Metallophos"/>
    <property type="match status" value="1"/>
</dbReference>
<dbReference type="EMBL" id="VBPB01000398">
    <property type="protein sequence ID" value="TMQ68089.1"/>
    <property type="molecule type" value="Genomic_DNA"/>
</dbReference>
<evidence type="ECO:0000256" key="1">
    <source>
        <dbReference type="ARBA" id="ARBA00022729"/>
    </source>
</evidence>
<dbReference type="InterPro" id="IPR039331">
    <property type="entry name" value="PAPs-like"/>
</dbReference>
<evidence type="ECO:0000256" key="2">
    <source>
        <dbReference type="SAM" id="SignalP"/>
    </source>
</evidence>
<dbReference type="InterPro" id="IPR004843">
    <property type="entry name" value="Calcineurin-like_PHP"/>
</dbReference>
<dbReference type="SUPFAM" id="SSF49363">
    <property type="entry name" value="Purple acid phosphatase, N-terminal domain"/>
    <property type="match status" value="1"/>
</dbReference>
<accession>A0A538TX55</accession>
<dbReference type="SUPFAM" id="SSF56300">
    <property type="entry name" value="Metallo-dependent phosphatases"/>
    <property type="match status" value="1"/>
</dbReference>
<organism evidence="4 5">
    <name type="scientific">Eiseniibacteriota bacterium</name>
    <dbReference type="NCBI Taxonomy" id="2212470"/>
    <lineage>
        <taxon>Bacteria</taxon>
        <taxon>Candidatus Eiseniibacteriota</taxon>
    </lineage>
</organism>
<comment type="caution">
    <text evidence="4">The sequence shown here is derived from an EMBL/GenBank/DDBJ whole genome shotgun (WGS) entry which is preliminary data.</text>
</comment>
<keyword evidence="1 2" id="KW-0732">Signal</keyword>
<dbReference type="AlphaFoldDB" id="A0A538TX55"/>
<evidence type="ECO:0000313" key="5">
    <source>
        <dbReference type="Proteomes" id="UP000319771"/>
    </source>
</evidence>
<dbReference type="GO" id="GO:0003993">
    <property type="term" value="F:acid phosphatase activity"/>
    <property type="evidence" value="ECO:0007669"/>
    <property type="project" value="InterPro"/>
</dbReference>
<protein>
    <submittedName>
        <fullName evidence="4">Metallophosphoesterase family protein</fullName>
    </submittedName>
</protein>
<feature type="chain" id="PRO_5021794484" evidence="2">
    <location>
        <begin position="22"/>
        <end position="418"/>
    </location>
</feature>
<dbReference type="PANTHER" id="PTHR22953:SF153">
    <property type="entry name" value="PURPLE ACID PHOSPHATASE"/>
    <property type="match status" value="1"/>
</dbReference>
<feature type="signal peptide" evidence="2">
    <location>
        <begin position="1"/>
        <end position="21"/>
    </location>
</feature>
<evidence type="ECO:0000313" key="4">
    <source>
        <dbReference type="EMBL" id="TMQ68089.1"/>
    </source>
</evidence>
<sequence>MSRRVLLCLLCALALPARAHAADEVHWTFTGPTSVTFDWRGSETTVRYGLTSAYGSTVTAVTPSPVPPSSSGPFWEARIGGLLAATSYHYAIGNGPDHLFHTPPLPGSSDFTVFAQGDIGDTASFSRVGPLQSTVAAGGPDLVLMVGDLTYANVNGQGAVDRHFNNVMKWSQDVAYMPVWGNHEWSSPDDLRNYKGRFDLPNAQASPGAPSLGGSGEDWSWFDYGNVRFIAYPEPYASASWQDWSTQAAVLMDAAQADPAIQFIVTLGHRPAYSSGYHPGDATLQTTLGALGDRHSKYVLNLNGHSHDYERSFPQHGVVHVTAGPGGADLEESSGSCLWSGGCPAPSWSAYRAMHHVSLRLVFSANQIRGEALCGPAGDSGANRNDVSCAPGTVLDSFTIGGAPLADIIRPAAISDLH</sequence>